<dbReference type="PANTHER" id="PTHR43163:SF6">
    <property type="entry name" value="DIPEPTIDE TRANSPORT SYSTEM PERMEASE PROTEIN DPPB-RELATED"/>
    <property type="match status" value="1"/>
</dbReference>
<dbReference type="Proteomes" id="UP000568380">
    <property type="component" value="Unassembled WGS sequence"/>
</dbReference>
<feature type="transmembrane region" description="Helical" evidence="7">
    <location>
        <begin position="247"/>
        <end position="272"/>
    </location>
</feature>
<comment type="subcellular location">
    <subcellularLocation>
        <location evidence="1 7">Cell membrane</location>
        <topology evidence="1 7">Multi-pass membrane protein</topology>
    </subcellularLocation>
</comment>
<dbReference type="GO" id="GO:0055085">
    <property type="term" value="P:transmembrane transport"/>
    <property type="evidence" value="ECO:0007669"/>
    <property type="project" value="InterPro"/>
</dbReference>
<dbReference type="Pfam" id="PF00528">
    <property type="entry name" value="BPD_transp_1"/>
    <property type="match status" value="1"/>
</dbReference>
<reference evidence="9 10" key="1">
    <citation type="submission" date="2020-08" db="EMBL/GenBank/DDBJ databases">
        <title>Genomic Encyclopedia of Type Strains, Phase IV (KMG-IV): sequencing the most valuable type-strain genomes for metagenomic binning, comparative biology and taxonomic classification.</title>
        <authorList>
            <person name="Goeker M."/>
        </authorList>
    </citation>
    <scope>NUCLEOTIDE SEQUENCE [LARGE SCALE GENOMIC DNA]</scope>
    <source>
        <strain evidence="9 10">DSM 45385</strain>
    </source>
</reference>
<gene>
    <name evidence="9" type="ORF">HNR40_010226</name>
</gene>
<evidence type="ECO:0000313" key="10">
    <source>
        <dbReference type="Proteomes" id="UP000568380"/>
    </source>
</evidence>
<dbReference type="PANTHER" id="PTHR43163">
    <property type="entry name" value="DIPEPTIDE TRANSPORT SYSTEM PERMEASE PROTEIN DPPB-RELATED"/>
    <property type="match status" value="1"/>
</dbReference>
<keyword evidence="4 7" id="KW-0812">Transmembrane</keyword>
<keyword evidence="10" id="KW-1185">Reference proteome</keyword>
<dbReference type="InterPro" id="IPR000515">
    <property type="entry name" value="MetI-like"/>
</dbReference>
<dbReference type="AlphaFoldDB" id="A0A7W8EKX4"/>
<feature type="domain" description="ABC transmembrane type-1" evidence="8">
    <location>
        <begin position="100"/>
        <end position="316"/>
    </location>
</feature>
<evidence type="ECO:0000256" key="7">
    <source>
        <dbReference type="RuleBase" id="RU363032"/>
    </source>
</evidence>
<dbReference type="InterPro" id="IPR045621">
    <property type="entry name" value="BPD_transp_1_N"/>
</dbReference>
<dbReference type="InterPro" id="IPR035906">
    <property type="entry name" value="MetI-like_sf"/>
</dbReference>
<evidence type="ECO:0000256" key="4">
    <source>
        <dbReference type="ARBA" id="ARBA00022692"/>
    </source>
</evidence>
<dbReference type="SUPFAM" id="SSF161098">
    <property type="entry name" value="MetI-like"/>
    <property type="match status" value="1"/>
</dbReference>
<dbReference type="EMBL" id="JACHIN010000025">
    <property type="protein sequence ID" value="MBB5084715.1"/>
    <property type="molecule type" value="Genomic_DNA"/>
</dbReference>
<feature type="transmembrane region" description="Helical" evidence="7">
    <location>
        <begin position="12"/>
        <end position="33"/>
    </location>
</feature>
<comment type="caution">
    <text evidence="9">The sequence shown here is derived from an EMBL/GenBank/DDBJ whole genome shotgun (WGS) entry which is preliminary data.</text>
</comment>
<dbReference type="Gene3D" id="1.10.3720.10">
    <property type="entry name" value="MetI-like"/>
    <property type="match status" value="1"/>
</dbReference>
<evidence type="ECO:0000256" key="3">
    <source>
        <dbReference type="ARBA" id="ARBA00022475"/>
    </source>
</evidence>
<organism evidence="9 10">
    <name type="scientific">Nonomuraea endophytica</name>
    <dbReference type="NCBI Taxonomy" id="714136"/>
    <lineage>
        <taxon>Bacteria</taxon>
        <taxon>Bacillati</taxon>
        <taxon>Actinomycetota</taxon>
        <taxon>Actinomycetes</taxon>
        <taxon>Streptosporangiales</taxon>
        <taxon>Streptosporangiaceae</taxon>
        <taxon>Nonomuraea</taxon>
    </lineage>
</organism>
<evidence type="ECO:0000256" key="5">
    <source>
        <dbReference type="ARBA" id="ARBA00022989"/>
    </source>
</evidence>
<proteinExistence type="inferred from homology"/>
<evidence type="ECO:0000256" key="6">
    <source>
        <dbReference type="ARBA" id="ARBA00023136"/>
    </source>
</evidence>
<dbReference type="GO" id="GO:0005886">
    <property type="term" value="C:plasma membrane"/>
    <property type="evidence" value="ECO:0007669"/>
    <property type="project" value="UniProtKB-SubCell"/>
</dbReference>
<feature type="transmembrane region" description="Helical" evidence="7">
    <location>
        <begin position="106"/>
        <end position="127"/>
    </location>
</feature>
<evidence type="ECO:0000313" key="9">
    <source>
        <dbReference type="EMBL" id="MBB5084715.1"/>
    </source>
</evidence>
<name>A0A7W8EKX4_9ACTN</name>
<evidence type="ECO:0000256" key="2">
    <source>
        <dbReference type="ARBA" id="ARBA00022448"/>
    </source>
</evidence>
<protein>
    <submittedName>
        <fullName evidence="9">Peptide/nickel transport system permease protein</fullName>
    </submittedName>
</protein>
<sequence>MTPIVLTFTFRRLLISIPVIVASTFVVFLLVTLSGDPLANLKGRNPPPSPQVIAVEAHRLYLDQPVLQRYWTWMTGVLRGDFGPSVRTNLDIGHEIAARFGVTLRLVAVAVVLALLLAVVVGVLSAVKQYSGIDYGFTFAAFLFLSMPSFWFAVLLKQGGISLNQLVGDQVVYTIGERSVVVDGGAWAQLADAAGHMVLPTVSLALISFGAWSRFQRASMLDVLNSDYVLFARAKGLTRRRVVVRHALRTALIPMTTVTALDFASLISGAVITETVFQWRGLGDFLVTSINQRDAYAVLAWLLVVAVAVIVFNLIADLLYALLDPRIRYE</sequence>
<evidence type="ECO:0000259" key="8">
    <source>
        <dbReference type="PROSITE" id="PS50928"/>
    </source>
</evidence>
<keyword evidence="6 7" id="KW-0472">Membrane</keyword>
<accession>A0A7W8EKX4</accession>
<keyword evidence="3" id="KW-1003">Cell membrane</keyword>
<keyword evidence="5 7" id="KW-1133">Transmembrane helix</keyword>
<keyword evidence="2 7" id="KW-0813">Transport</keyword>
<evidence type="ECO:0000256" key="1">
    <source>
        <dbReference type="ARBA" id="ARBA00004651"/>
    </source>
</evidence>
<feature type="transmembrane region" description="Helical" evidence="7">
    <location>
        <begin position="133"/>
        <end position="156"/>
    </location>
</feature>
<dbReference type="PROSITE" id="PS50928">
    <property type="entry name" value="ABC_TM1"/>
    <property type="match status" value="1"/>
</dbReference>
<dbReference type="CDD" id="cd06261">
    <property type="entry name" value="TM_PBP2"/>
    <property type="match status" value="1"/>
</dbReference>
<comment type="similarity">
    <text evidence="7">Belongs to the binding-protein-dependent transport system permease family.</text>
</comment>
<dbReference type="Pfam" id="PF19300">
    <property type="entry name" value="BPD_transp_1_N"/>
    <property type="match status" value="1"/>
</dbReference>
<feature type="transmembrane region" description="Helical" evidence="7">
    <location>
        <begin position="295"/>
        <end position="323"/>
    </location>
</feature>